<evidence type="ECO:0000313" key="3">
    <source>
        <dbReference type="EMBL" id="RXF49030.1"/>
    </source>
</evidence>
<gene>
    <name evidence="3" type="ORF">ERD32_13905</name>
    <name evidence="2" type="ORF">ERD32_13910</name>
    <name evidence="1" type="ORF">ERD32_14570</name>
</gene>
<evidence type="ECO:0000313" key="1">
    <source>
        <dbReference type="EMBL" id="RXF45563.1"/>
    </source>
</evidence>
<evidence type="ECO:0000313" key="2">
    <source>
        <dbReference type="EMBL" id="RXF49028.1"/>
    </source>
</evidence>
<sequence>MNDFTKDFAQALFNPDKINDLLRKELQQAVNNLLEAELTAFLGYDPYARNGWNTGN</sequence>
<comment type="caution">
    <text evidence="1">The sequence shown here is derived from an EMBL/GenBank/DDBJ whole genome shotgun (WGS) entry which is preliminary data.</text>
</comment>
<dbReference type="Proteomes" id="UP000289808">
    <property type="component" value="Unassembled WGS sequence"/>
</dbReference>
<dbReference type="EMBL" id="SCLX01000341">
    <property type="protein sequence ID" value="RXF49028.1"/>
    <property type="molecule type" value="Genomic_DNA"/>
</dbReference>
<dbReference type="EMBL" id="SCLX01000473">
    <property type="protein sequence ID" value="RXF45563.1"/>
    <property type="molecule type" value="Genomic_DNA"/>
</dbReference>
<reference evidence="1 4" key="1">
    <citation type="submission" date="2019-01" db="EMBL/GenBank/DDBJ databases">
        <title>The genome sequence of Lactobacillus crispatus L49.</title>
        <authorList>
            <person name="Zhong J."/>
            <person name="Zhang J."/>
        </authorList>
    </citation>
    <scope>NUCLEOTIDE SEQUENCE [LARGE SCALE GENOMIC DNA]</scope>
    <source>
        <strain evidence="1 4">L49</strain>
    </source>
</reference>
<dbReference type="EMBL" id="SCLX01000340">
    <property type="protein sequence ID" value="RXF49030.1"/>
    <property type="molecule type" value="Genomic_DNA"/>
</dbReference>
<feature type="non-terminal residue" evidence="1">
    <location>
        <position position="56"/>
    </location>
</feature>
<organism evidence="1 4">
    <name type="scientific">Lactobacillus crispatus</name>
    <dbReference type="NCBI Taxonomy" id="47770"/>
    <lineage>
        <taxon>Bacteria</taxon>
        <taxon>Bacillati</taxon>
        <taxon>Bacillota</taxon>
        <taxon>Bacilli</taxon>
        <taxon>Lactobacillales</taxon>
        <taxon>Lactobacillaceae</taxon>
        <taxon>Lactobacillus</taxon>
    </lineage>
</organism>
<proteinExistence type="predicted"/>
<accession>A0A4Q0LKL5</accession>
<evidence type="ECO:0000313" key="4">
    <source>
        <dbReference type="Proteomes" id="UP000289808"/>
    </source>
</evidence>
<protein>
    <submittedName>
        <fullName evidence="1">IS256 family transposase</fullName>
    </submittedName>
</protein>
<name>A0A4Q0LKL5_9LACO</name>
<dbReference type="AlphaFoldDB" id="A0A4Q0LKL5"/>